<feature type="region of interest" description="Disordered" evidence="1">
    <location>
        <begin position="121"/>
        <end position="154"/>
    </location>
</feature>
<protein>
    <recommendedName>
        <fullName evidence="4">DUF4355 domain-containing protein</fullName>
    </recommendedName>
</protein>
<proteinExistence type="predicted"/>
<dbReference type="KEGG" id="eha:Ethha_1588"/>
<organism evidence="2 3">
    <name type="scientific">Ethanoligenens harbinense (strain DSM 18485 / JCM 12961 / CGMCC 1.5033 / YUAN-3)</name>
    <dbReference type="NCBI Taxonomy" id="663278"/>
    <lineage>
        <taxon>Bacteria</taxon>
        <taxon>Bacillati</taxon>
        <taxon>Bacillota</taxon>
        <taxon>Clostridia</taxon>
        <taxon>Eubacteriales</taxon>
        <taxon>Oscillospiraceae</taxon>
        <taxon>Ethanoligenens</taxon>
    </lineage>
</organism>
<evidence type="ECO:0000256" key="1">
    <source>
        <dbReference type="SAM" id="MobiDB-lite"/>
    </source>
</evidence>
<evidence type="ECO:0000313" key="3">
    <source>
        <dbReference type="Proteomes" id="UP000001551"/>
    </source>
</evidence>
<keyword evidence="3" id="KW-1185">Reference proteome</keyword>
<dbReference type="HOGENOM" id="CLU_1701594_0_0_9"/>
<gene>
    <name evidence="2" type="ordered locus">Ethha_1588</name>
</gene>
<accession>E6U8A5</accession>
<reference evidence="2 3" key="1">
    <citation type="submission" date="2010-12" db="EMBL/GenBank/DDBJ databases">
        <title>Complete sequence of Ethanoligenens harbinense YUAN-3.</title>
        <authorList>
            <person name="Lucas S."/>
            <person name="Copeland A."/>
            <person name="Lapidus A."/>
            <person name="Cheng J.-F."/>
            <person name="Bruce D."/>
            <person name="Goodwin L."/>
            <person name="Pitluck S."/>
            <person name="Chertkov O."/>
            <person name="Misra M."/>
            <person name="Detter J.C."/>
            <person name="Han C."/>
            <person name="Tapia R."/>
            <person name="Land M."/>
            <person name="Hauser L."/>
            <person name="Jeffries C."/>
            <person name="Kyrpides N."/>
            <person name="Ivanova N."/>
            <person name="Mikhailova N."/>
            <person name="Wang A."/>
            <person name="Mouttaki H."/>
            <person name="He Z."/>
            <person name="Zhou J."/>
            <person name="Hemme C.L."/>
            <person name="Woyke T."/>
        </authorList>
    </citation>
    <scope>NUCLEOTIDE SEQUENCE [LARGE SCALE GENOMIC DNA]</scope>
    <source>
        <strain evidence="3">DSM 18485 / JCM 12961 / CGMCC 1.5033 / YUAN-3</strain>
    </source>
</reference>
<name>E6U8A5_ETHHY</name>
<dbReference type="RefSeq" id="WP_013485479.1">
    <property type="nucleotide sequence ID" value="NC_014828.1"/>
</dbReference>
<feature type="region of interest" description="Disordered" evidence="1">
    <location>
        <begin position="1"/>
        <end position="26"/>
    </location>
</feature>
<dbReference type="AlphaFoldDB" id="E6U8A5"/>
<evidence type="ECO:0000313" key="2">
    <source>
        <dbReference type="EMBL" id="ADU27124.1"/>
    </source>
</evidence>
<sequence length="154" mass="16485">MADHREENAAPDIPAAARTDEKRYTQKELDTAVEKRLAEERRKAPGRLAKANRRHLAAEAKLAAVTLGVPPKRAAYAAKLADLAAVPVDEETGPDAAAVKKAVQTVLADIPELKLSAQDEKAPGLRIGANSTPSHRESAAPAASRVKPWNKFRG</sequence>
<evidence type="ECO:0008006" key="4">
    <source>
        <dbReference type="Google" id="ProtNLM"/>
    </source>
</evidence>
<dbReference type="EMBL" id="CP002400">
    <property type="protein sequence ID" value="ADU27124.1"/>
    <property type="molecule type" value="Genomic_DNA"/>
</dbReference>
<dbReference type="STRING" id="663278.Ethha_1588"/>
<dbReference type="Proteomes" id="UP000001551">
    <property type="component" value="Chromosome"/>
</dbReference>